<dbReference type="Proteomes" id="UP001472677">
    <property type="component" value="Unassembled WGS sequence"/>
</dbReference>
<organism evidence="1 2">
    <name type="scientific">Hibiscus sabdariffa</name>
    <name type="common">roselle</name>
    <dbReference type="NCBI Taxonomy" id="183260"/>
    <lineage>
        <taxon>Eukaryota</taxon>
        <taxon>Viridiplantae</taxon>
        <taxon>Streptophyta</taxon>
        <taxon>Embryophyta</taxon>
        <taxon>Tracheophyta</taxon>
        <taxon>Spermatophyta</taxon>
        <taxon>Magnoliopsida</taxon>
        <taxon>eudicotyledons</taxon>
        <taxon>Gunneridae</taxon>
        <taxon>Pentapetalae</taxon>
        <taxon>rosids</taxon>
        <taxon>malvids</taxon>
        <taxon>Malvales</taxon>
        <taxon>Malvaceae</taxon>
        <taxon>Malvoideae</taxon>
        <taxon>Hibiscus</taxon>
    </lineage>
</organism>
<accession>A0ABR2BYU5</accession>
<gene>
    <name evidence="1" type="ORF">V6N12_018575</name>
</gene>
<comment type="caution">
    <text evidence="1">The sequence shown here is derived from an EMBL/GenBank/DDBJ whole genome shotgun (WGS) entry which is preliminary data.</text>
</comment>
<protein>
    <submittedName>
        <fullName evidence="1">Uncharacterized protein</fullName>
    </submittedName>
</protein>
<reference evidence="1 2" key="1">
    <citation type="journal article" date="2024" name="G3 (Bethesda)">
        <title>Genome assembly of Hibiscus sabdariffa L. provides insights into metabolisms of medicinal natural products.</title>
        <authorList>
            <person name="Kim T."/>
        </authorList>
    </citation>
    <scope>NUCLEOTIDE SEQUENCE [LARGE SCALE GENOMIC DNA]</scope>
    <source>
        <strain evidence="1">TK-2024</strain>
        <tissue evidence="1">Old leaves</tissue>
    </source>
</reference>
<name>A0ABR2BYU5_9ROSI</name>
<dbReference type="EMBL" id="JBBPBM010000075">
    <property type="protein sequence ID" value="KAK8512094.1"/>
    <property type="molecule type" value="Genomic_DNA"/>
</dbReference>
<keyword evidence="2" id="KW-1185">Reference proteome</keyword>
<evidence type="ECO:0000313" key="2">
    <source>
        <dbReference type="Proteomes" id="UP001472677"/>
    </source>
</evidence>
<evidence type="ECO:0000313" key="1">
    <source>
        <dbReference type="EMBL" id="KAK8512094.1"/>
    </source>
</evidence>
<proteinExistence type="predicted"/>
<sequence>MPLHQKEQSRIMSLHQELLLQVMPFHQKLGDSIETDFAVIFAPKGAMIDSHSKVYPRKYDSHGLECQGPRNFIATKLSINGEEDWFETFINGLPYVEGKQVFWESMAALRGSIHEK</sequence>